<organism evidence="2 3">
    <name type="scientific">Parasitella parasitica</name>
    <dbReference type="NCBI Taxonomy" id="35722"/>
    <lineage>
        <taxon>Eukaryota</taxon>
        <taxon>Fungi</taxon>
        <taxon>Fungi incertae sedis</taxon>
        <taxon>Mucoromycota</taxon>
        <taxon>Mucoromycotina</taxon>
        <taxon>Mucoromycetes</taxon>
        <taxon>Mucorales</taxon>
        <taxon>Mucorineae</taxon>
        <taxon>Mucoraceae</taxon>
        <taxon>Parasitella</taxon>
    </lineage>
</organism>
<evidence type="ECO:0000256" key="1">
    <source>
        <dbReference type="SAM" id="MobiDB-lite"/>
    </source>
</evidence>
<accession>A0A0B7MWK5</accession>
<feature type="compositionally biased region" description="Low complexity" evidence="1">
    <location>
        <begin position="152"/>
        <end position="169"/>
    </location>
</feature>
<protein>
    <submittedName>
        <fullName evidence="2">Uncharacterized protein</fullName>
    </submittedName>
</protein>
<name>A0A0B7MWK5_9FUNG</name>
<dbReference type="EMBL" id="LN719154">
    <property type="protein sequence ID" value="CEP07279.1"/>
    <property type="molecule type" value="Genomic_DNA"/>
</dbReference>
<keyword evidence="3" id="KW-1185">Reference proteome</keyword>
<proteinExistence type="predicted"/>
<reference evidence="2 3" key="1">
    <citation type="submission" date="2014-09" db="EMBL/GenBank/DDBJ databases">
        <authorList>
            <person name="Ellenberger Sabrina"/>
        </authorList>
    </citation>
    <scope>NUCLEOTIDE SEQUENCE [LARGE SCALE GENOMIC DNA]</scope>
    <source>
        <strain evidence="2 3">CBS 412.66</strain>
    </source>
</reference>
<dbReference type="Proteomes" id="UP000054107">
    <property type="component" value="Unassembled WGS sequence"/>
</dbReference>
<feature type="region of interest" description="Disordered" evidence="1">
    <location>
        <begin position="1"/>
        <end position="37"/>
    </location>
</feature>
<sequence length="271" mass="30159">MRSKKRQRSIYEPGSARINDPATIQDASEYSRKRKKNRTIDEKKQQWNALRTAFRTRLVSLIRTCHTQGKPFSELYTTLLAGKRLSKGIVKEAEASINAAEGTITTLLSVNLTKVKKPSVEYWRDYIAENFEDLKQSVVGEASSSETPAQIDDNGSNSDDGDDSSSGFNSDDDVQEDTEEYRACSTSLSSIIRKDLSIEVRVAVLNTVKNTLEQASNYASAYSKHVLKTALLLMEYEFKIVDGKIQLTPTDGRNALGVLPSAYLEGNVFVP</sequence>
<evidence type="ECO:0000313" key="3">
    <source>
        <dbReference type="Proteomes" id="UP000054107"/>
    </source>
</evidence>
<feature type="region of interest" description="Disordered" evidence="1">
    <location>
        <begin position="142"/>
        <end position="180"/>
    </location>
</feature>
<dbReference type="STRING" id="35722.A0A0B7MWK5"/>
<feature type="compositionally biased region" description="Acidic residues" evidence="1">
    <location>
        <begin position="170"/>
        <end position="179"/>
    </location>
</feature>
<evidence type="ECO:0000313" key="2">
    <source>
        <dbReference type="EMBL" id="CEP07279.1"/>
    </source>
</evidence>
<dbReference type="OrthoDB" id="2236116at2759"/>
<dbReference type="AlphaFoldDB" id="A0A0B7MWK5"/>
<gene>
    <name evidence="2" type="primary">PARPA_00560.1 scaffold 917</name>
</gene>